<keyword evidence="1" id="KW-0812">Transmembrane</keyword>
<evidence type="ECO:0000313" key="2">
    <source>
        <dbReference type="EMBL" id="HIX66685.1"/>
    </source>
</evidence>
<feature type="transmembrane region" description="Helical" evidence="1">
    <location>
        <begin position="21"/>
        <end position="39"/>
    </location>
</feature>
<organism evidence="2 3">
    <name type="scientific">Candidatus Anaerostipes excrementavium</name>
    <dbReference type="NCBI Taxonomy" id="2838463"/>
    <lineage>
        <taxon>Bacteria</taxon>
        <taxon>Bacillati</taxon>
        <taxon>Bacillota</taxon>
        <taxon>Clostridia</taxon>
        <taxon>Lachnospirales</taxon>
        <taxon>Lachnospiraceae</taxon>
        <taxon>Anaerostipes</taxon>
    </lineage>
</organism>
<feature type="transmembrane region" description="Helical" evidence="1">
    <location>
        <begin position="78"/>
        <end position="95"/>
    </location>
</feature>
<dbReference type="AlphaFoldDB" id="A0A9D2B810"/>
<gene>
    <name evidence="2" type="ORF">H9735_01015</name>
</gene>
<reference evidence="2" key="1">
    <citation type="journal article" date="2021" name="PeerJ">
        <title>Extensive microbial diversity within the chicken gut microbiome revealed by metagenomics and culture.</title>
        <authorList>
            <person name="Gilroy R."/>
            <person name="Ravi A."/>
            <person name="Getino M."/>
            <person name="Pursley I."/>
            <person name="Horton D.L."/>
            <person name="Alikhan N.F."/>
            <person name="Baker D."/>
            <person name="Gharbi K."/>
            <person name="Hall N."/>
            <person name="Watson M."/>
            <person name="Adriaenssens E.M."/>
            <person name="Foster-Nyarko E."/>
            <person name="Jarju S."/>
            <person name="Secka A."/>
            <person name="Antonio M."/>
            <person name="Oren A."/>
            <person name="Chaudhuri R.R."/>
            <person name="La Ragione R."/>
            <person name="Hildebrand F."/>
            <person name="Pallen M.J."/>
        </authorList>
    </citation>
    <scope>NUCLEOTIDE SEQUENCE</scope>
    <source>
        <strain evidence="2">CHK191-13928</strain>
    </source>
</reference>
<comment type="caution">
    <text evidence="2">The sequence shown here is derived from an EMBL/GenBank/DDBJ whole genome shotgun (WGS) entry which is preliminary data.</text>
</comment>
<protein>
    <submittedName>
        <fullName evidence="2">ABC transporter permease</fullName>
    </submittedName>
</protein>
<evidence type="ECO:0000256" key="1">
    <source>
        <dbReference type="SAM" id="Phobius"/>
    </source>
</evidence>
<dbReference type="Proteomes" id="UP000886721">
    <property type="component" value="Unassembled WGS sequence"/>
</dbReference>
<proteinExistence type="predicted"/>
<accession>A0A9D2B810</accession>
<evidence type="ECO:0000313" key="3">
    <source>
        <dbReference type="Proteomes" id="UP000886721"/>
    </source>
</evidence>
<feature type="transmembrane region" description="Helical" evidence="1">
    <location>
        <begin position="155"/>
        <end position="175"/>
    </location>
</feature>
<feature type="transmembrane region" description="Helical" evidence="1">
    <location>
        <begin position="229"/>
        <end position="251"/>
    </location>
</feature>
<dbReference type="EMBL" id="DXEM01000004">
    <property type="protein sequence ID" value="HIX66685.1"/>
    <property type="molecule type" value="Genomic_DNA"/>
</dbReference>
<feature type="transmembrane region" description="Helical" evidence="1">
    <location>
        <begin position="116"/>
        <end position="143"/>
    </location>
</feature>
<feature type="transmembrane region" description="Helical" evidence="1">
    <location>
        <begin position="182"/>
        <end position="209"/>
    </location>
</feature>
<name>A0A9D2B810_9FIRM</name>
<sequence length="258" mass="29626">MIQWIAFLRKEWMEFIRSGKLWMILVLCILFGITNPAIAKLTPWMLENFSGSFQELGITLGQVKVNAMTSWTQFDKNYSLFLILFLLLMSNILTAEYQKGTLIPIVTRGMKKWKILMIKLIMVLTIWIIGYWLCVLITFGYNAYFWGNQILSHLFSYWGCLFLAGLWVIFVLILASAYFSSYLSVCLFCAAEFAISYCLGMIGTIQKYVPSYLLKSSGLLTGETALSDYIWAIGVVIILLMIHMITALLVFRHKNLCT</sequence>
<reference evidence="2" key="2">
    <citation type="submission" date="2021-04" db="EMBL/GenBank/DDBJ databases">
        <authorList>
            <person name="Gilroy R."/>
        </authorList>
    </citation>
    <scope>NUCLEOTIDE SEQUENCE</scope>
    <source>
        <strain evidence="2">CHK191-13928</strain>
    </source>
</reference>
<keyword evidence="1" id="KW-1133">Transmembrane helix</keyword>
<keyword evidence="1" id="KW-0472">Membrane</keyword>